<gene>
    <name evidence="9" type="ORF">GCM10025760_08940</name>
</gene>
<dbReference type="Pfam" id="PF16355">
    <property type="entry name" value="DUF4982"/>
    <property type="match status" value="1"/>
</dbReference>
<dbReference type="InterPro" id="IPR006103">
    <property type="entry name" value="Glyco_hydro_2_cat"/>
</dbReference>
<dbReference type="Pfam" id="PF00703">
    <property type="entry name" value="Glyco_hydro_2"/>
    <property type="match status" value="1"/>
</dbReference>
<evidence type="ECO:0000259" key="4">
    <source>
        <dbReference type="Pfam" id="PF00703"/>
    </source>
</evidence>
<evidence type="ECO:0000259" key="8">
    <source>
        <dbReference type="Pfam" id="PF18565"/>
    </source>
</evidence>
<evidence type="ECO:0000259" key="7">
    <source>
        <dbReference type="Pfam" id="PF16355"/>
    </source>
</evidence>
<keyword evidence="10" id="KW-1185">Reference proteome</keyword>
<comment type="caution">
    <text evidence="9">The sequence shown here is derived from an EMBL/GenBank/DDBJ whole genome shotgun (WGS) entry which is preliminary data.</text>
</comment>
<feature type="domain" description="DUF4982" evidence="7">
    <location>
        <begin position="636"/>
        <end position="694"/>
    </location>
</feature>
<dbReference type="SUPFAM" id="SSF49303">
    <property type="entry name" value="beta-Galactosidase/glucuronidase domain"/>
    <property type="match status" value="1"/>
</dbReference>
<dbReference type="Pfam" id="PF02837">
    <property type="entry name" value="Glyco_hydro_2_N"/>
    <property type="match status" value="1"/>
</dbReference>
<dbReference type="InterPro" id="IPR040605">
    <property type="entry name" value="Glyco_hydro2_dom5"/>
</dbReference>
<dbReference type="InterPro" id="IPR006102">
    <property type="entry name" value="Ig-like_GH2"/>
</dbReference>
<dbReference type="Gene3D" id="2.60.120.260">
    <property type="entry name" value="Galactose-binding domain-like"/>
    <property type="match status" value="1"/>
</dbReference>
<evidence type="ECO:0000313" key="9">
    <source>
        <dbReference type="EMBL" id="GAA5087584.1"/>
    </source>
</evidence>
<evidence type="ECO:0000256" key="1">
    <source>
        <dbReference type="ARBA" id="ARBA00007401"/>
    </source>
</evidence>
<dbReference type="InterPro" id="IPR036156">
    <property type="entry name" value="Beta-gal/glucu_dom_sf"/>
</dbReference>
<reference evidence="10" key="1">
    <citation type="journal article" date="2019" name="Int. J. Syst. Evol. Microbiol.">
        <title>The Global Catalogue of Microorganisms (GCM) 10K type strain sequencing project: providing services to taxonomists for standard genome sequencing and annotation.</title>
        <authorList>
            <consortium name="The Broad Institute Genomics Platform"/>
            <consortium name="The Broad Institute Genome Sequencing Center for Infectious Disease"/>
            <person name="Wu L."/>
            <person name="Ma J."/>
        </authorList>
    </citation>
    <scope>NUCLEOTIDE SEQUENCE [LARGE SCALE GENOMIC DNA]</scope>
    <source>
        <strain evidence="10">JCM 18959</strain>
    </source>
</reference>
<dbReference type="InterPro" id="IPR051913">
    <property type="entry name" value="GH2_Domain-Containing"/>
</dbReference>
<organism evidence="9 10">
    <name type="scientific">Microbacterium yannicii</name>
    <dbReference type="NCBI Taxonomy" id="671622"/>
    <lineage>
        <taxon>Bacteria</taxon>
        <taxon>Bacillati</taxon>
        <taxon>Actinomycetota</taxon>
        <taxon>Actinomycetes</taxon>
        <taxon>Micrococcales</taxon>
        <taxon>Microbacteriaceae</taxon>
        <taxon>Microbacterium</taxon>
    </lineage>
</organism>
<dbReference type="InterPro" id="IPR008979">
    <property type="entry name" value="Galactose-bd-like_sf"/>
</dbReference>
<evidence type="ECO:0000313" key="10">
    <source>
        <dbReference type="Proteomes" id="UP001501407"/>
    </source>
</evidence>
<dbReference type="RefSeq" id="WP_194412739.1">
    <property type="nucleotide sequence ID" value="NZ_BAABKZ010000001.1"/>
</dbReference>
<dbReference type="Gene3D" id="3.20.20.80">
    <property type="entry name" value="Glycosidases"/>
    <property type="match status" value="1"/>
</dbReference>
<dbReference type="InterPro" id="IPR032311">
    <property type="entry name" value="DUF4982"/>
</dbReference>
<evidence type="ECO:0000259" key="5">
    <source>
        <dbReference type="Pfam" id="PF02836"/>
    </source>
</evidence>
<feature type="domain" description="Glycoside hydrolase family 2 immunoglobulin-like beta-sandwich" evidence="4">
    <location>
        <begin position="165"/>
        <end position="266"/>
    </location>
</feature>
<proteinExistence type="inferred from homology"/>
<dbReference type="Pfam" id="PF18565">
    <property type="entry name" value="Glyco_hydro2_C5"/>
    <property type="match status" value="1"/>
</dbReference>
<dbReference type="Gene3D" id="2.60.40.10">
    <property type="entry name" value="Immunoglobulins"/>
    <property type="match status" value="3"/>
</dbReference>
<dbReference type="SUPFAM" id="SSF51445">
    <property type="entry name" value="(Trans)glycosidases"/>
    <property type="match status" value="1"/>
</dbReference>
<keyword evidence="3" id="KW-0326">Glycosidase</keyword>
<dbReference type="SUPFAM" id="SSF49785">
    <property type="entry name" value="Galactose-binding domain-like"/>
    <property type="match status" value="1"/>
</dbReference>
<comment type="similarity">
    <text evidence="1">Belongs to the glycosyl hydrolase 2 family.</text>
</comment>
<evidence type="ECO:0000259" key="6">
    <source>
        <dbReference type="Pfam" id="PF02837"/>
    </source>
</evidence>
<dbReference type="PANTHER" id="PTHR42732:SF1">
    <property type="entry name" value="BETA-MANNOSIDASE"/>
    <property type="match status" value="1"/>
</dbReference>
<protein>
    <submittedName>
        <fullName evidence="9">Glycoside hydrolase family 2 TIM barrel-domain containing protein</fullName>
    </submittedName>
</protein>
<keyword evidence="2 9" id="KW-0378">Hydrolase</keyword>
<name>A0ABP9M1I1_9MICO</name>
<feature type="domain" description="Glycoside hydrolase family 2 catalytic" evidence="5">
    <location>
        <begin position="276"/>
        <end position="428"/>
    </location>
</feature>
<feature type="domain" description="Glycosyl hydrolases family 2 sugar binding" evidence="6">
    <location>
        <begin position="62"/>
        <end position="148"/>
    </location>
</feature>
<dbReference type="GO" id="GO:0016787">
    <property type="term" value="F:hydrolase activity"/>
    <property type="evidence" value="ECO:0007669"/>
    <property type="project" value="UniProtKB-KW"/>
</dbReference>
<dbReference type="PANTHER" id="PTHR42732">
    <property type="entry name" value="BETA-GALACTOSIDASE"/>
    <property type="match status" value="1"/>
</dbReference>
<feature type="domain" description="Glycoside hydrolase family 2" evidence="8">
    <location>
        <begin position="707"/>
        <end position="803"/>
    </location>
</feature>
<dbReference type="EMBL" id="BAABKZ010000001">
    <property type="protein sequence ID" value="GAA5087584.1"/>
    <property type="molecule type" value="Genomic_DNA"/>
</dbReference>
<evidence type="ECO:0000256" key="2">
    <source>
        <dbReference type="ARBA" id="ARBA00022801"/>
    </source>
</evidence>
<accession>A0ABP9M1I1</accession>
<dbReference type="Proteomes" id="UP001501407">
    <property type="component" value="Unassembled WGS sequence"/>
</dbReference>
<sequence length="815" mass="87638">MIREPFLDGWTVGPKLGAFEAPTPESAPRAVRLPHDAVRDLPRSADSDQGVHTGYVPGGVFEYAKTFDVPDAWRDKTVRLDFEGVYRDAVVFLNGDAVVHEPNGYNGFEAVLDPYLRYGQPNRITVEARAHRDSRWYSGAGIYRPVHLAVGDPLHIPLDGTRVTSPDIDADRAIASVATTVRNGSRHTRTLRLTWTVSAPDGSEAASGTAPVTVLPGSDAVARVRLAIDLPKLWSDTAPSLYRVRTTLAADDGDVIDTDAAAFGIRRLQVDATRGLRINGETVKLRGACVHHDSGPLGAATFADAEDRRVRLLKEAGFNALRSAHNPMSRAMLDACDRHGVFVMDELTDTWTRSKVAFDAAPGFAARWRHDVDALVAKDVNHPSVIMYSIGNEILELATPAGSAWSRRLAEAIRERDDTRLVTNGINGIIANLDGMQTDAAPGDGGEPEASDPNTMMAAMGDMMAAANASELVTRSTEESASVLDVVGFNYAESRYELDRELFPNRVIVGSETFPSRIEKMWELVEGLDHVIGDFTWTGWDYLGEAGIGRVDYSDEPGYQPTGTAGPYPYLLAGCGDIDITGHRRPVSYYRETVFGLRSEPYLTVHPPRYHGRPTATTPWSWDDSVSSWTWDAEPGAPVTVDVYAPAEEVELVRDGVSLGVATVGAEKAFRARFETEYRPGELVAIARSGGREIGRTALRTAGEPGLTASVEKSEITADGLGFVAIALADPDGVVPSDADRAVTVTVEGDAELIGLGTGRIRTEESFAGPSVTTWNGRALAIVRPTGPGEATVTVTADGLAPAVASLTIARPASP</sequence>
<dbReference type="InterPro" id="IPR013783">
    <property type="entry name" value="Ig-like_fold"/>
</dbReference>
<dbReference type="PRINTS" id="PR00132">
    <property type="entry name" value="GLHYDRLASE2"/>
</dbReference>
<dbReference type="InterPro" id="IPR006104">
    <property type="entry name" value="Glyco_hydro_2_N"/>
</dbReference>
<evidence type="ECO:0000256" key="3">
    <source>
        <dbReference type="ARBA" id="ARBA00023295"/>
    </source>
</evidence>
<dbReference type="InterPro" id="IPR006101">
    <property type="entry name" value="Glyco_hydro_2"/>
</dbReference>
<dbReference type="Pfam" id="PF02836">
    <property type="entry name" value="Glyco_hydro_2_C"/>
    <property type="match status" value="1"/>
</dbReference>
<dbReference type="InterPro" id="IPR017853">
    <property type="entry name" value="GH"/>
</dbReference>